<dbReference type="PANTHER" id="PTHR12452">
    <property type="entry name" value="42-9-9 PROTEIN-RELATED"/>
    <property type="match status" value="1"/>
</dbReference>
<dbReference type="EMBL" id="BGPR01017884">
    <property type="protein sequence ID" value="GBN77561.1"/>
    <property type="molecule type" value="Genomic_DNA"/>
</dbReference>
<name>A0A4Y2RPH8_ARAVE</name>
<dbReference type="InterPro" id="IPR045108">
    <property type="entry name" value="TXNDC17-like"/>
</dbReference>
<dbReference type="InterPro" id="IPR010357">
    <property type="entry name" value="TXNDC17_dom"/>
</dbReference>
<organism evidence="8 9">
    <name type="scientific">Araneus ventricosus</name>
    <name type="common">Orbweaver spider</name>
    <name type="synonym">Epeira ventricosa</name>
    <dbReference type="NCBI Taxonomy" id="182803"/>
    <lineage>
        <taxon>Eukaryota</taxon>
        <taxon>Metazoa</taxon>
        <taxon>Ecdysozoa</taxon>
        <taxon>Arthropoda</taxon>
        <taxon>Chelicerata</taxon>
        <taxon>Arachnida</taxon>
        <taxon>Araneae</taxon>
        <taxon>Araneomorphae</taxon>
        <taxon>Entelegynae</taxon>
        <taxon>Araneoidea</taxon>
        <taxon>Araneidae</taxon>
        <taxon>Araneus</taxon>
    </lineage>
</organism>
<evidence type="ECO:0000256" key="3">
    <source>
        <dbReference type="ARBA" id="ARBA00016949"/>
    </source>
</evidence>
<dbReference type="PANTHER" id="PTHR12452:SF0">
    <property type="entry name" value="THIOREDOXIN DOMAIN-CONTAINING PROTEIN 17"/>
    <property type="match status" value="1"/>
</dbReference>
<gene>
    <name evidence="8" type="primary">TXNDC17</name>
    <name evidence="8" type="ORF">AVEN_16755_1</name>
</gene>
<evidence type="ECO:0000256" key="4">
    <source>
        <dbReference type="ARBA" id="ARBA00022490"/>
    </source>
</evidence>
<dbReference type="SUPFAM" id="SSF52833">
    <property type="entry name" value="Thioredoxin-like"/>
    <property type="match status" value="1"/>
</dbReference>
<proteinExistence type="inferred from homology"/>
<dbReference type="GO" id="GO:0047134">
    <property type="term" value="F:protein-disulfide reductase [NAD(P)H] activity"/>
    <property type="evidence" value="ECO:0007669"/>
    <property type="project" value="InterPro"/>
</dbReference>
<dbReference type="FunFam" id="3.40.30.10:FF:000124">
    <property type="entry name" value="Thioredoxin domain-containing 17"/>
    <property type="match status" value="1"/>
</dbReference>
<dbReference type="Gene3D" id="3.40.30.10">
    <property type="entry name" value="Glutaredoxin"/>
    <property type="match status" value="1"/>
</dbReference>
<dbReference type="OrthoDB" id="78947at2759"/>
<evidence type="ECO:0000313" key="9">
    <source>
        <dbReference type="Proteomes" id="UP000499080"/>
    </source>
</evidence>
<dbReference type="InterPro" id="IPR036249">
    <property type="entry name" value="Thioredoxin-like_sf"/>
</dbReference>
<keyword evidence="5" id="KW-1015">Disulfide bond</keyword>
<dbReference type="GO" id="GO:0005829">
    <property type="term" value="C:cytosol"/>
    <property type="evidence" value="ECO:0007669"/>
    <property type="project" value="TreeGrafter"/>
</dbReference>
<dbReference type="AlphaFoldDB" id="A0A4Y2RPH8"/>
<comment type="caution">
    <text evidence="8">The sequence shown here is derived from an EMBL/GenBank/DDBJ whole genome shotgun (WGS) entry which is preliminary data.</text>
</comment>
<dbReference type="CDD" id="cd02952">
    <property type="entry name" value="TRP14_like"/>
    <property type="match status" value="1"/>
</dbReference>
<reference evidence="8 9" key="1">
    <citation type="journal article" date="2019" name="Sci. Rep.">
        <title>Orb-weaving spider Araneus ventricosus genome elucidates the spidroin gene catalogue.</title>
        <authorList>
            <person name="Kono N."/>
            <person name="Nakamura H."/>
            <person name="Ohtoshi R."/>
            <person name="Moran D.A.P."/>
            <person name="Shinohara A."/>
            <person name="Yoshida Y."/>
            <person name="Fujiwara M."/>
            <person name="Mori M."/>
            <person name="Tomita M."/>
            <person name="Arakawa K."/>
        </authorList>
    </citation>
    <scope>NUCLEOTIDE SEQUENCE [LARGE SCALE GENOMIC DNA]</scope>
</reference>
<dbReference type="Proteomes" id="UP000499080">
    <property type="component" value="Unassembled WGS sequence"/>
</dbReference>
<evidence type="ECO:0000256" key="6">
    <source>
        <dbReference type="ARBA" id="ARBA00023284"/>
    </source>
</evidence>
<dbReference type="Pfam" id="PF06110">
    <property type="entry name" value="TXD17-like_Trx"/>
    <property type="match status" value="1"/>
</dbReference>
<evidence type="ECO:0000259" key="7">
    <source>
        <dbReference type="Pfam" id="PF06110"/>
    </source>
</evidence>
<comment type="subcellular location">
    <subcellularLocation>
        <location evidence="1">Cytoplasm</location>
    </subcellularLocation>
</comment>
<protein>
    <recommendedName>
        <fullName evidence="3">Thioredoxin domain-containing protein 17</fullName>
    </recommendedName>
</protein>
<comment type="similarity">
    <text evidence="2">Belongs to the thioredoxin family.</text>
</comment>
<keyword evidence="9" id="KW-1185">Reference proteome</keyword>
<evidence type="ECO:0000256" key="5">
    <source>
        <dbReference type="ARBA" id="ARBA00023157"/>
    </source>
</evidence>
<evidence type="ECO:0000313" key="8">
    <source>
        <dbReference type="EMBL" id="GBN77561.1"/>
    </source>
</evidence>
<feature type="domain" description="Thioredoxin" evidence="7">
    <location>
        <begin position="7"/>
        <end position="123"/>
    </location>
</feature>
<evidence type="ECO:0000256" key="1">
    <source>
        <dbReference type="ARBA" id="ARBA00004496"/>
    </source>
</evidence>
<keyword evidence="4" id="KW-0963">Cytoplasm</keyword>
<sequence>MVRRINVEGYEAVKKAIEENSNSNSLFVLFCGSKDDKGKSWCPDCVAAEPIIEEGLKIAPEDSVFIYCSVGDRTYWKDPNNEFRKDPNFKLTSVPTLVKWNTPRRLDDEQCKSAALVTMLFEE</sequence>
<accession>A0A4Y2RPH8</accession>
<keyword evidence="6" id="KW-0676">Redox-active center</keyword>
<evidence type="ECO:0000256" key="2">
    <source>
        <dbReference type="ARBA" id="ARBA00008987"/>
    </source>
</evidence>